<dbReference type="SUPFAM" id="SSF55060">
    <property type="entry name" value="GHMP Kinase, C-terminal domain"/>
    <property type="match status" value="1"/>
</dbReference>
<dbReference type="EMBL" id="CP001751">
    <property type="protein sequence ID" value="ADE39903.1"/>
    <property type="molecule type" value="Genomic_DNA"/>
</dbReference>
<keyword evidence="6 10" id="KW-0418">Kinase</keyword>
<keyword evidence="4 10" id="KW-0808">Transferase</keyword>
<dbReference type="STRING" id="488538.SAR116_1660"/>
<name>D5BUF6_PUNMI</name>
<dbReference type="eggNOG" id="COG1947">
    <property type="taxonomic scope" value="Bacteria"/>
</dbReference>
<dbReference type="Gene3D" id="3.30.230.10">
    <property type="match status" value="1"/>
</dbReference>
<dbReference type="EC" id="2.7.1.148" evidence="2 10"/>
<feature type="active site" evidence="10">
    <location>
        <position position="231"/>
    </location>
</feature>
<dbReference type="GO" id="GO:0050515">
    <property type="term" value="F:4-(cytidine 5'-diphospho)-2-C-methyl-D-erythritol kinase activity"/>
    <property type="evidence" value="ECO:0007669"/>
    <property type="project" value="UniProtKB-UniRule"/>
</dbReference>
<evidence type="ECO:0000259" key="11">
    <source>
        <dbReference type="Pfam" id="PF00288"/>
    </source>
</evidence>
<evidence type="ECO:0000256" key="7">
    <source>
        <dbReference type="ARBA" id="ARBA00022840"/>
    </source>
</evidence>
<evidence type="ECO:0000256" key="6">
    <source>
        <dbReference type="ARBA" id="ARBA00022777"/>
    </source>
</evidence>
<dbReference type="PANTHER" id="PTHR43527:SF2">
    <property type="entry name" value="4-DIPHOSPHOCYTIDYL-2-C-METHYL-D-ERYTHRITOL KINASE, CHLOROPLASTIC"/>
    <property type="match status" value="1"/>
</dbReference>
<keyword evidence="5 10" id="KW-0547">Nucleotide-binding</keyword>
<dbReference type="SUPFAM" id="SSF54211">
    <property type="entry name" value="Ribosomal protein S5 domain 2-like"/>
    <property type="match status" value="1"/>
</dbReference>
<reference evidence="13 14" key="1">
    <citation type="journal article" date="2010" name="J. Bacteriol.">
        <title>Complete genome sequence of "Candidatus Puniceispirillum marinum" IMCC1322, a representative of the SAR116 clade in the Alphaproteobacteria.</title>
        <authorList>
            <person name="Oh H.M."/>
            <person name="Kwon K.K."/>
            <person name="Kang I."/>
            <person name="Kang S.G."/>
            <person name="Lee J.H."/>
            <person name="Kim S.J."/>
            <person name="Cho J.C."/>
        </authorList>
    </citation>
    <scope>NUCLEOTIDE SEQUENCE [LARGE SCALE GENOMIC DNA]</scope>
    <source>
        <strain evidence="13 14">IMCC1322</strain>
    </source>
</reference>
<proteinExistence type="inferred from homology"/>
<dbReference type="GO" id="GO:0016114">
    <property type="term" value="P:terpenoid biosynthetic process"/>
    <property type="evidence" value="ECO:0007669"/>
    <property type="project" value="UniProtKB-UniRule"/>
</dbReference>
<feature type="active site" evidence="10">
    <location>
        <position position="89"/>
    </location>
</feature>
<evidence type="ECO:0000256" key="9">
    <source>
        <dbReference type="ARBA" id="ARBA00032554"/>
    </source>
</evidence>
<dbReference type="Pfam" id="PF00288">
    <property type="entry name" value="GHMP_kinases_N"/>
    <property type="match status" value="1"/>
</dbReference>
<organism evidence="13 14">
    <name type="scientific">Puniceispirillum marinum (strain IMCC1322)</name>
    <dbReference type="NCBI Taxonomy" id="488538"/>
    <lineage>
        <taxon>Bacteria</taxon>
        <taxon>Pseudomonadati</taxon>
        <taxon>Pseudomonadota</taxon>
        <taxon>Alphaproteobacteria</taxon>
        <taxon>Candidatus Puniceispirillales</taxon>
        <taxon>Candidatus Puniceispirillaceae</taxon>
        <taxon>Candidatus Puniceispirillum</taxon>
    </lineage>
</organism>
<dbReference type="InterPro" id="IPR020568">
    <property type="entry name" value="Ribosomal_Su5_D2-typ_SF"/>
</dbReference>
<dbReference type="GO" id="GO:0005524">
    <property type="term" value="F:ATP binding"/>
    <property type="evidence" value="ECO:0007669"/>
    <property type="project" value="UniProtKB-UniRule"/>
</dbReference>
<gene>
    <name evidence="10" type="primary">ispE</name>
    <name evidence="13" type="ordered locus">SAR116_1660</name>
</gene>
<evidence type="ECO:0000256" key="2">
    <source>
        <dbReference type="ARBA" id="ARBA00012052"/>
    </source>
</evidence>
<dbReference type="GO" id="GO:0019288">
    <property type="term" value="P:isopentenyl diphosphate biosynthetic process, methylerythritol 4-phosphate pathway"/>
    <property type="evidence" value="ECO:0007669"/>
    <property type="project" value="UniProtKB-UniRule"/>
</dbReference>
<dbReference type="NCBIfam" id="NF011202">
    <property type="entry name" value="PRK14608.1"/>
    <property type="match status" value="1"/>
</dbReference>
<comment type="pathway">
    <text evidence="10">Isoprenoid biosynthesis; isopentenyl diphosphate biosynthesis via DXP pathway; isopentenyl diphosphate from 1-deoxy-D-xylulose 5-phosphate: step 3/6.</text>
</comment>
<evidence type="ECO:0000256" key="3">
    <source>
        <dbReference type="ARBA" id="ARBA00017473"/>
    </source>
</evidence>
<comment type="similarity">
    <text evidence="1 10">Belongs to the GHMP kinase family. IspE subfamily.</text>
</comment>
<protein>
    <recommendedName>
        <fullName evidence="3 10">4-diphosphocytidyl-2-C-methyl-D-erythritol kinase</fullName>
        <shortName evidence="10">CMK</shortName>
        <ecNumber evidence="2 10">2.7.1.148</ecNumber>
    </recommendedName>
    <alternativeName>
        <fullName evidence="9 10">4-(cytidine-5'-diphospho)-2-C-methyl-D-erythritol kinase</fullName>
    </alternativeName>
</protein>
<dbReference type="AlphaFoldDB" id="D5BUF6"/>
<evidence type="ECO:0000256" key="1">
    <source>
        <dbReference type="ARBA" id="ARBA00009684"/>
    </source>
</evidence>
<keyword evidence="14" id="KW-1185">Reference proteome</keyword>
<dbReference type="KEGG" id="apb:SAR116_1660"/>
<evidence type="ECO:0000313" key="14">
    <source>
        <dbReference type="Proteomes" id="UP000007460"/>
    </source>
</evidence>
<keyword evidence="7 10" id="KW-0067">ATP-binding</keyword>
<evidence type="ECO:0000256" key="5">
    <source>
        <dbReference type="ARBA" id="ARBA00022741"/>
    </source>
</evidence>
<accession>D5BUF6</accession>
<sequence>MSIGVSIAMPKRAICGTLPSNKVTIRFYPILFAQNCLTGWIHKPAYAHNGLSFPSSIKSDPLPKPMIPQANNQSTTMTGTSITEMAPAKVNLYLRICGRRDDGYHLLDSAVIFTAFGDQISLTPAATDSLTITGSFATALTNIADNPIVTRPMANSPAAPNLCMQALTAFRDAGGVMPPVAITLDKRIPVGAGLGGGSADAAAMLRALNAHADKSVTPETLHALATRLGADVPACLRAHALRMTGIGDQISSLSASMSLSPAPDAHAFMVLANPLIPLATKDVFAHLHSDGQGSAGDIDTLDISGLVGLGNDLEATACTLVPEIASLLSLLRQQHGCQIAAMSGSGASCFALFDSQPASQQACVALRKSGIWAEATHSL</sequence>
<dbReference type="HAMAP" id="MF_00061">
    <property type="entry name" value="IspE"/>
    <property type="match status" value="1"/>
</dbReference>
<feature type="domain" description="GHMP kinase N-terminal" evidence="11">
    <location>
        <begin position="161"/>
        <end position="236"/>
    </location>
</feature>
<dbReference type="InterPro" id="IPR036554">
    <property type="entry name" value="GHMP_kinase_C_sf"/>
</dbReference>
<dbReference type="Pfam" id="PF08544">
    <property type="entry name" value="GHMP_kinases_C"/>
    <property type="match status" value="1"/>
</dbReference>
<evidence type="ECO:0000256" key="4">
    <source>
        <dbReference type="ARBA" id="ARBA00022679"/>
    </source>
</evidence>
<dbReference type="UniPathway" id="UPA00056">
    <property type="reaction ID" value="UER00094"/>
</dbReference>
<dbReference type="InterPro" id="IPR004424">
    <property type="entry name" value="IspE"/>
</dbReference>
<evidence type="ECO:0000256" key="8">
    <source>
        <dbReference type="ARBA" id="ARBA00023229"/>
    </source>
</evidence>
<keyword evidence="8 10" id="KW-0414">Isoprene biosynthesis</keyword>
<evidence type="ECO:0000259" key="12">
    <source>
        <dbReference type="Pfam" id="PF08544"/>
    </source>
</evidence>
<comment type="function">
    <text evidence="10">Catalyzes the phosphorylation of the position 2 hydroxy group of 4-diphosphocytidyl-2C-methyl-D-erythritol.</text>
</comment>
<dbReference type="HOGENOM" id="CLU_053057_1_0_5"/>
<feature type="binding site" evidence="10">
    <location>
        <begin position="189"/>
        <end position="199"/>
    </location>
    <ligand>
        <name>ATP</name>
        <dbReference type="ChEBI" id="CHEBI:30616"/>
    </ligand>
</feature>
<dbReference type="InterPro" id="IPR006204">
    <property type="entry name" value="GHMP_kinase_N_dom"/>
</dbReference>
<evidence type="ECO:0000313" key="13">
    <source>
        <dbReference type="EMBL" id="ADE39903.1"/>
    </source>
</evidence>
<feature type="domain" description="GHMP kinase C-terminal" evidence="12">
    <location>
        <begin position="316"/>
        <end position="370"/>
    </location>
</feature>
<dbReference type="Proteomes" id="UP000007460">
    <property type="component" value="Chromosome"/>
</dbReference>
<dbReference type="OrthoDB" id="9809438at2"/>
<dbReference type="InterPro" id="IPR014721">
    <property type="entry name" value="Ribsml_uS5_D2-typ_fold_subgr"/>
</dbReference>
<evidence type="ECO:0000256" key="10">
    <source>
        <dbReference type="HAMAP-Rule" id="MF_00061"/>
    </source>
</evidence>
<dbReference type="InterPro" id="IPR013750">
    <property type="entry name" value="GHMP_kinase_C_dom"/>
</dbReference>
<dbReference type="PANTHER" id="PTHR43527">
    <property type="entry name" value="4-DIPHOSPHOCYTIDYL-2-C-METHYL-D-ERYTHRITOL KINASE, CHLOROPLASTIC"/>
    <property type="match status" value="1"/>
</dbReference>
<dbReference type="NCBIfam" id="TIGR00154">
    <property type="entry name" value="ispE"/>
    <property type="match status" value="1"/>
</dbReference>
<comment type="catalytic activity">
    <reaction evidence="10">
        <text>4-CDP-2-C-methyl-D-erythritol + ATP = 4-CDP-2-C-methyl-D-erythritol 2-phosphate + ADP + H(+)</text>
        <dbReference type="Rhea" id="RHEA:18437"/>
        <dbReference type="ChEBI" id="CHEBI:15378"/>
        <dbReference type="ChEBI" id="CHEBI:30616"/>
        <dbReference type="ChEBI" id="CHEBI:57823"/>
        <dbReference type="ChEBI" id="CHEBI:57919"/>
        <dbReference type="ChEBI" id="CHEBI:456216"/>
        <dbReference type="EC" id="2.7.1.148"/>
    </reaction>
</comment>
<dbReference type="Gene3D" id="3.30.70.890">
    <property type="entry name" value="GHMP kinase, C-terminal domain"/>
    <property type="match status" value="1"/>
</dbReference>